<keyword evidence="3" id="KW-0864">Zinc transport</keyword>
<dbReference type="STRING" id="314283.MED297_04132"/>
<dbReference type="EMBL" id="AAOE01000015">
    <property type="protein sequence ID" value="EAR08826.1"/>
    <property type="molecule type" value="Genomic_DNA"/>
</dbReference>
<dbReference type="Proteomes" id="UP000005953">
    <property type="component" value="Unassembled WGS sequence"/>
</dbReference>
<evidence type="ECO:0000259" key="8">
    <source>
        <dbReference type="Pfam" id="PF01545"/>
    </source>
</evidence>
<organism evidence="9 10">
    <name type="scientific">Reinekea blandensis MED297</name>
    <dbReference type="NCBI Taxonomy" id="314283"/>
    <lineage>
        <taxon>Bacteria</taxon>
        <taxon>Pseudomonadati</taxon>
        <taxon>Pseudomonadota</taxon>
        <taxon>Gammaproteobacteria</taxon>
        <taxon>Oceanospirillales</taxon>
        <taxon>Saccharospirillaceae</taxon>
        <taxon>Reinekea</taxon>
    </lineage>
</organism>
<feature type="transmembrane region" description="Helical" evidence="7">
    <location>
        <begin position="149"/>
        <end position="170"/>
    </location>
</feature>
<dbReference type="RefSeq" id="WP_008047689.1">
    <property type="nucleotide sequence ID" value="NZ_CH724154.1"/>
</dbReference>
<evidence type="ECO:0000256" key="7">
    <source>
        <dbReference type="SAM" id="Phobius"/>
    </source>
</evidence>
<evidence type="ECO:0000256" key="1">
    <source>
        <dbReference type="ARBA" id="ARBA00004141"/>
    </source>
</evidence>
<dbReference type="GO" id="GO:0046872">
    <property type="term" value="F:metal ion binding"/>
    <property type="evidence" value="ECO:0007669"/>
    <property type="project" value="InterPro"/>
</dbReference>
<keyword evidence="5 7" id="KW-0472">Membrane</keyword>
<feature type="transmembrane region" description="Helical" evidence="7">
    <location>
        <begin position="124"/>
        <end position="143"/>
    </location>
</feature>
<dbReference type="Pfam" id="PF01545">
    <property type="entry name" value="Cation_efflux"/>
    <property type="match status" value="1"/>
</dbReference>
<sequence>MSDNETSGCGCQSTTPEETEAGSDQPQAGDLVSFYRVPKMDCPSEERMIRMALNDQTDIRRLNFDLTGRTLTVVHGGSAEGVTSAIAPLGLGATLEKSEPYRAEHADQLKADPSAEDEASVLKILLAINGVMFVVELVLGIMAQSTGLIADSLDMFADAAVYGLALYAVAHSARTQMKAARLAGILQLLLAVGVLLEVGRRFLMGSEPISGLMMSVSTLALIANVTCLVLISRHREGGVHMKASWIFSANDVLINLGVIAAGLLVWLTGSALPDLLIGSFIGLIVLNGARRILALKADAPV</sequence>
<evidence type="ECO:0000256" key="3">
    <source>
        <dbReference type="ARBA" id="ARBA00022906"/>
    </source>
</evidence>
<dbReference type="PANTHER" id="PTHR11562">
    <property type="entry name" value="CATION EFFLUX PROTEIN/ ZINC TRANSPORTER"/>
    <property type="match status" value="1"/>
</dbReference>
<dbReference type="Gene3D" id="1.20.1510.10">
    <property type="entry name" value="Cation efflux protein transmembrane domain"/>
    <property type="match status" value="1"/>
</dbReference>
<keyword evidence="3" id="KW-0862">Zinc</keyword>
<comment type="caution">
    <text evidence="9">The sequence shown here is derived from an EMBL/GenBank/DDBJ whole genome shotgun (WGS) entry which is preliminary data.</text>
</comment>
<evidence type="ECO:0000313" key="9">
    <source>
        <dbReference type="EMBL" id="EAR08826.1"/>
    </source>
</evidence>
<accession>A4BG31</accession>
<dbReference type="SUPFAM" id="SSF55008">
    <property type="entry name" value="HMA, heavy metal-associated domain"/>
    <property type="match status" value="1"/>
</dbReference>
<feature type="compositionally biased region" description="Polar residues" evidence="6">
    <location>
        <begin position="1"/>
        <end position="26"/>
    </location>
</feature>
<name>A4BG31_9GAMM</name>
<evidence type="ECO:0000256" key="2">
    <source>
        <dbReference type="ARBA" id="ARBA00022692"/>
    </source>
</evidence>
<comment type="subcellular location">
    <subcellularLocation>
        <location evidence="1">Membrane</location>
        <topology evidence="1">Multi-pass membrane protein</topology>
    </subcellularLocation>
</comment>
<feature type="transmembrane region" description="Helical" evidence="7">
    <location>
        <begin position="182"/>
        <end position="203"/>
    </location>
</feature>
<dbReference type="AlphaFoldDB" id="A4BG31"/>
<evidence type="ECO:0000256" key="5">
    <source>
        <dbReference type="ARBA" id="ARBA00023136"/>
    </source>
</evidence>
<keyword evidence="2 7" id="KW-0812">Transmembrane</keyword>
<dbReference type="InterPro" id="IPR036163">
    <property type="entry name" value="HMA_dom_sf"/>
</dbReference>
<evidence type="ECO:0000256" key="4">
    <source>
        <dbReference type="ARBA" id="ARBA00022989"/>
    </source>
</evidence>
<feature type="transmembrane region" description="Helical" evidence="7">
    <location>
        <begin position="209"/>
        <end position="231"/>
    </location>
</feature>
<reference evidence="9 10" key="1">
    <citation type="submission" date="2006-02" db="EMBL/GenBank/DDBJ databases">
        <authorList>
            <person name="Pinhassi J."/>
            <person name="Pedros-Alio C."/>
            <person name="Ferriera S."/>
            <person name="Johnson J."/>
            <person name="Kravitz S."/>
            <person name="Halpern A."/>
            <person name="Remington K."/>
            <person name="Beeson K."/>
            <person name="Tran B."/>
            <person name="Rogers Y.-H."/>
            <person name="Friedman R."/>
            <person name="Venter J.C."/>
        </authorList>
    </citation>
    <scope>NUCLEOTIDE SEQUENCE [LARGE SCALE GENOMIC DNA]</scope>
    <source>
        <strain evidence="9 10">MED297</strain>
    </source>
</reference>
<keyword evidence="3" id="KW-0813">Transport</keyword>
<evidence type="ECO:0000313" key="10">
    <source>
        <dbReference type="Proteomes" id="UP000005953"/>
    </source>
</evidence>
<dbReference type="InterPro" id="IPR058533">
    <property type="entry name" value="Cation_efflux_TM"/>
</dbReference>
<dbReference type="InterPro" id="IPR050681">
    <property type="entry name" value="CDF/SLC30A"/>
</dbReference>
<dbReference type="GO" id="GO:0005385">
    <property type="term" value="F:zinc ion transmembrane transporter activity"/>
    <property type="evidence" value="ECO:0007669"/>
    <property type="project" value="TreeGrafter"/>
</dbReference>
<evidence type="ECO:0000256" key="6">
    <source>
        <dbReference type="SAM" id="MobiDB-lite"/>
    </source>
</evidence>
<dbReference type="SUPFAM" id="SSF161111">
    <property type="entry name" value="Cation efflux protein transmembrane domain-like"/>
    <property type="match status" value="1"/>
</dbReference>
<feature type="region of interest" description="Disordered" evidence="6">
    <location>
        <begin position="1"/>
        <end position="30"/>
    </location>
</feature>
<dbReference type="InterPro" id="IPR027469">
    <property type="entry name" value="Cation_efflux_TMD_sf"/>
</dbReference>
<gene>
    <name evidence="9" type="ORF">MED297_04132</name>
</gene>
<proteinExistence type="predicted"/>
<keyword evidence="10" id="KW-1185">Reference proteome</keyword>
<dbReference type="PANTHER" id="PTHR11562:SF17">
    <property type="entry name" value="RE54080P-RELATED"/>
    <property type="match status" value="1"/>
</dbReference>
<feature type="transmembrane region" description="Helical" evidence="7">
    <location>
        <begin position="275"/>
        <end position="293"/>
    </location>
</feature>
<feature type="domain" description="Cation efflux protein transmembrane" evidence="8">
    <location>
        <begin position="123"/>
        <end position="293"/>
    </location>
</feature>
<protein>
    <submittedName>
        <fullName evidence="9">Co/Zn/Cd efflux system component</fullName>
    </submittedName>
</protein>
<keyword evidence="4 7" id="KW-1133">Transmembrane helix</keyword>
<dbReference type="HOGENOM" id="CLU_072749_0_0_6"/>
<keyword evidence="3" id="KW-0406">Ion transport</keyword>
<feature type="transmembrane region" description="Helical" evidence="7">
    <location>
        <begin position="252"/>
        <end position="269"/>
    </location>
</feature>
<dbReference type="OrthoDB" id="9799649at2"/>
<dbReference type="GO" id="GO:0005886">
    <property type="term" value="C:plasma membrane"/>
    <property type="evidence" value="ECO:0007669"/>
    <property type="project" value="TreeGrafter"/>
</dbReference>